<proteinExistence type="predicted"/>
<dbReference type="EMBL" id="BAABME010000118">
    <property type="protein sequence ID" value="GAA0139765.1"/>
    <property type="molecule type" value="Genomic_DNA"/>
</dbReference>
<comment type="caution">
    <text evidence="2">The sequence shown here is derived from an EMBL/GenBank/DDBJ whole genome shotgun (WGS) entry which is preliminary data.</text>
</comment>
<organism evidence="2 3">
    <name type="scientific">Lithospermum erythrorhizon</name>
    <name type="common">Purple gromwell</name>
    <name type="synonym">Lithospermum officinale var. erythrorhizon</name>
    <dbReference type="NCBI Taxonomy" id="34254"/>
    <lineage>
        <taxon>Eukaryota</taxon>
        <taxon>Viridiplantae</taxon>
        <taxon>Streptophyta</taxon>
        <taxon>Embryophyta</taxon>
        <taxon>Tracheophyta</taxon>
        <taxon>Spermatophyta</taxon>
        <taxon>Magnoliopsida</taxon>
        <taxon>eudicotyledons</taxon>
        <taxon>Gunneridae</taxon>
        <taxon>Pentapetalae</taxon>
        <taxon>asterids</taxon>
        <taxon>lamiids</taxon>
        <taxon>Boraginales</taxon>
        <taxon>Boraginaceae</taxon>
        <taxon>Boraginoideae</taxon>
        <taxon>Lithospermeae</taxon>
        <taxon>Lithospermum</taxon>
    </lineage>
</organism>
<keyword evidence="3" id="KW-1185">Reference proteome</keyword>
<dbReference type="Proteomes" id="UP001454036">
    <property type="component" value="Unassembled WGS sequence"/>
</dbReference>
<evidence type="ECO:0000313" key="2">
    <source>
        <dbReference type="EMBL" id="GAA0139765.1"/>
    </source>
</evidence>
<feature type="region of interest" description="Disordered" evidence="1">
    <location>
        <begin position="328"/>
        <end position="352"/>
    </location>
</feature>
<gene>
    <name evidence="2" type="ORF">LIER_01247</name>
</gene>
<protein>
    <submittedName>
        <fullName evidence="2">Uncharacterized protein</fullName>
    </submittedName>
</protein>
<dbReference type="AlphaFoldDB" id="A0AAV3NKA8"/>
<evidence type="ECO:0000313" key="3">
    <source>
        <dbReference type="Proteomes" id="UP001454036"/>
    </source>
</evidence>
<dbReference type="PANTHER" id="PTHR33167">
    <property type="entry name" value="TRANSCRIPTION FACTOR, PUTATIVE (DUF863)-RELATED"/>
    <property type="match status" value="1"/>
</dbReference>
<name>A0AAV3NKA8_LITER</name>
<accession>A0AAV3NKA8</accession>
<dbReference type="PANTHER" id="PTHR33167:SF4">
    <property type="entry name" value="TRANSCRIPTION FACTOR, PUTATIVE (DUF863)-RELATED"/>
    <property type="match status" value="1"/>
</dbReference>
<evidence type="ECO:0000256" key="1">
    <source>
        <dbReference type="SAM" id="MobiDB-lite"/>
    </source>
</evidence>
<sequence>MGSFYQVCESQNSGSGANMHFSGYLTPCYFIPIAGRPLPVRDGDVRWMSRNGCASLVQPSSFNHYVIYEKEIIRQNMLNHQAEFTCQVHELHRLYERQNKLMAEHRMRVTSAHQLQYQRSQSDRLVYPIKPEIFQNSVPPWQSLKAEDCVPSLVGERYLQRPSFALDSLQSDNNSFLTKRSPVDNEGLPPQMKKVGKRMIDLELPADLYIHSDEEDDRISGNIGDVPPSIHSLAEETPEFHLENVQPYPLDNTVSLNIDSSCRETKLCIDLNEPIQLDDESYSSSHLKSTSCSTLNVHLNPVRSQKPVNESEASNGENVLNVISPEENPVEHQPLNSGAGPDEVNSVQNSSPKRTSLGCNIFCESHDSSKTFGSSYLSCSPRIVPHSGDSDINALSSVTSQRSPHDLRDLPLAVQALPCFKNTKVTKGLKSAYASSRNHTDELMVKKTTENNADIGKGPFKVHTRLAKRMKYSHDCELLEHVDLNCMSSSFDDQPLPPCKQLSSMCDGNEVGGNTRRNLAKSTNCKQLSCSNDLNSHLDEDKRPTASSQSPTVIELLGTKDQNIEAPLSSEKSELTVGELDKIAADAICSISSSRGAIAPEPFRPLDNCLNWFAGIASSVTEDLCDEIKELSSKAADSDDLDTRKVRPVRVRKTKDASCRAKKHNEQVATDGCLLILQGCGRKSKQPRILKKKSLKTIEMGKRTDVVAFDNIQRRKRNTGSRLAKRRPCIATTHGNDLNQLMCSSPICNAKAKNEGNYLQGWGSSTGRRKVQRARKVFDVFLQNLLH</sequence>
<reference evidence="2 3" key="1">
    <citation type="submission" date="2024-01" db="EMBL/GenBank/DDBJ databases">
        <title>The complete chloroplast genome sequence of Lithospermum erythrorhizon: insights into the phylogenetic relationship among Boraginaceae species and the maternal lineages of purple gromwells.</title>
        <authorList>
            <person name="Okada T."/>
            <person name="Watanabe K."/>
        </authorList>
    </citation>
    <scope>NUCLEOTIDE SEQUENCE [LARGE SCALE GENOMIC DNA]</scope>
</reference>